<dbReference type="EMBL" id="CAJHUC010000923">
    <property type="protein sequence ID" value="CAD7698938.1"/>
    <property type="molecule type" value="Genomic_DNA"/>
</dbReference>
<evidence type="ECO:0000313" key="3">
    <source>
        <dbReference type="EMBL" id="CAD7698938.1"/>
    </source>
</evidence>
<name>A0A8S1IUY4_9CHLO</name>
<feature type="non-terminal residue" evidence="3">
    <location>
        <position position="1"/>
    </location>
</feature>
<accession>A0A8S1IUY4</accession>
<dbReference type="OrthoDB" id="547133at2759"/>
<dbReference type="InterPro" id="IPR040046">
    <property type="entry name" value="FAM228"/>
</dbReference>
<organism evidence="3 4">
    <name type="scientific">Ostreobium quekettii</name>
    <dbReference type="NCBI Taxonomy" id="121088"/>
    <lineage>
        <taxon>Eukaryota</taxon>
        <taxon>Viridiplantae</taxon>
        <taxon>Chlorophyta</taxon>
        <taxon>core chlorophytes</taxon>
        <taxon>Ulvophyceae</taxon>
        <taxon>TCBD clade</taxon>
        <taxon>Bryopsidales</taxon>
        <taxon>Ostreobineae</taxon>
        <taxon>Ostreobiaceae</taxon>
        <taxon>Ostreobium</taxon>
    </lineage>
</organism>
<comment type="similarity">
    <text evidence="1">Belongs to the FAM228 family.</text>
</comment>
<evidence type="ECO:0000256" key="2">
    <source>
        <dbReference type="SAM" id="MobiDB-lite"/>
    </source>
</evidence>
<dbReference type="PANTHER" id="PTHR28584">
    <property type="entry name" value="FAMILY WITH SEQUENCE SIMILARITY 228 MEMBER A"/>
    <property type="match status" value="1"/>
</dbReference>
<dbReference type="AlphaFoldDB" id="A0A8S1IUY4"/>
<feature type="region of interest" description="Disordered" evidence="2">
    <location>
        <begin position="1"/>
        <end position="62"/>
    </location>
</feature>
<dbReference type="PANTHER" id="PTHR28584:SF1">
    <property type="entry name" value="PROTEIN FAM228B"/>
    <property type="match status" value="1"/>
</dbReference>
<protein>
    <submittedName>
        <fullName evidence="3">Uncharacterized protein</fullName>
    </submittedName>
</protein>
<reference evidence="3" key="1">
    <citation type="submission" date="2020-12" db="EMBL/GenBank/DDBJ databases">
        <authorList>
            <person name="Iha C."/>
        </authorList>
    </citation>
    <scope>NUCLEOTIDE SEQUENCE</scope>
</reference>
<feature type="non-terminal residue" evidence="3">
    <location>
        <position position="143"/>
    </location>
</feature>
<dbReference type="Proteomes" id="UP000708148">
    <property type="component" value="Unassembled WGS sequence"/>
</dbReference>
<sequence>TDKNQSPKGESDDLVGEGSSDGTDVVVDRVRAQREAREQTKRSREEEFRKATDRKKQELSKRKEEEFQKMYKEVYKGLSYDSGVTGELEDLLRGADKVRRRKRAQLYTDWECEVFGKIQGRIQKALGQRNIEDIESRLRSQYD</sequence>
<keyword evidence="4" id="KW-1185">Reference proteome</keyword>
<gene>
    <name evidence="3" type="ORF">OSTQU699_LOCUS4297</name>
</gene>
<feature type="compositionally biased region" description="Basic and acidic residues" evidence="2">
    <location>
        <begin position="1"/>
        <end position="11"/>
    </location>
</feature>
<proteinExistence type="inferred from homology"/>
<feature type="compositionally biased region" description="Basic and acidic residues" evidence="2">
    <location>
        <begin position="26"/>
        <end position="62"/>
    </location>
</feature>
<evidence type="ECO:0000313" key="4">
    <source>
        <dbReference type="Proteomes" id="UP000708148"/>
    </source>
</evidence>
<comment type="caution">
    <text evidence="3">The sequence shown here is derived from an EMBL/GenBank/DDBJ whole genome shotgun (WGS) entry which is preliminary data.</text>
</comment>
<evidence type="ECO:0000256" key="1">
    <source>
        <dbReference type="ARBA" id="ARBA00007753"/>
    </source>
</evidence>